<sequence length="355" mass="40855">MDQEELDAFSKVLHEVARYAHDQRVSFHTVKAGHHHDVLSRAIRNVLGTELAIFTYAQIIDGLPTADVAWDQRLPGIYGDHPIDDVHEELCPGAMDKAREFYENWDPSILKFDPKVVQDYNNAEPGSKPFNLRLIELVAVSLHQIGVTLFKLDLRLHHGDIESIINWKMPSSEYAVDVPPRPTLFTHPGYYDDDVYPEGLADIVGYWAEDRIIGGVTVFDRRPQADSLNPPNVYLHPCRARVTNRVCQLRDEQQQALVEFLLSDDPSPESPLPVLIDKQNRVRFDWMTAHTNDHIYRDVWERKPLEQRDLQFMLRRPQMEIDYPEIRDMMEHVNAQVAIPLPRPRSPSLPPSPGA</sequence>
<proteinExistence type="predicted"/>
<accession>A0ABR1GXH4</accession>
<comment type="caution">
    <text evidence="1">The sequence shown here is derived from an EMBL/GenBank/DDBJ whole genome shotgun (WGS) entry which is preliminary data.</text>
</comment>
<reference evidence="1 2" key="1">
    <citation type="journal article" date="2025" name="Microbiol. Resour. Announc.">
        <title>Draft genome sequences for Neonectria magnoliae and Neonectria punicea, canker pathogens of Liriodendron tulipifera and Acer saccharum in West Virginia.</title>
        <authorList>
            <person name="Petronek H.M."/>
            <person name="Kasson M.T."/>
            <person name="Metheny A.M."/>
            <person name="Stauder C.M."/>
            <person name="Lovett B."/>
            <person name="Lynch S.C."/>
            <person name="Garnas J.R."/>
            <person name="Kasson L.R."/>
            <person name="Stajich J.E."/>
        </authorList>
    </citation>
    <scope>NUCLEOTIDE SEQUENCE [LARGE SCALE GENOMIC DNA]</scope>
    <source>
        <strain evidence="1 2">NRRL 64653</strain>
    </source>
</reference>
<organism evidence="1 2">
    <name type="scientific">Neonectria punicea</name>
    <dbReference type="NCBI Taxonomy" id="979145"/>
    <lineage>
        <taxon>Eukaryota</taxon>
        <taxon>Fungi</taxon>
        <taxon>Dikarya</taxon>
        <taxon>Ascomycota</taxon>
        <taxon>Pezizomycotina</taxon>
        <taxon>Sordariomycetes</taxon>
        <taxon>Hypocreomycetidae</taxon>
        <taxon>Hypocreales</taxon>
        <taxon>Nectriaceae</taxon>
        <taxon>Neonectria</taxon>
    </lineage>
</organism>
<keyword evidence="2" id="KW-1185">Reference proteome</keyword>
<evidence type="ECO:0000313" key="2">
    <source>
        <dbReference type="Proteomes" id="UP001498476"/>
    </source>
</evidence>
<dbReference type="EMBL" id="JAZAVJ010000131">
    <property type="protein sequence ID" value="KAK7413374.1"/>
    <property type="molecule type" value="Genomic_DNA"/>
</dbReference>
<evidence type="ECO:0000313" key="1">
    <source>
        <dbReference type="EMBL" id="KAK7413374.1"/>
    </source>
</evidence>
<protein>
    <submittedName>
        <fullName evidence="1">Uncharacterized protein</fullName>
    </submittedName>
</protein>
<gene>
    <name evidence="1" type="ORF">QQX98_007751</name>
</gene>
<dbReference type="Proteomes" id="UP001498476">
    <property type="component" value="Unassembled WGS sequence"/>
</dbReference>
<name>A0ABR1GXH4_9HYPO</name>